<name>A0A1B1BFV2_9MICO</name>
<protein>
    <submittedName>
        <fullName evidence="2">Uncharacterized protein</fullName>
    </submittedName>
</protein>
<evidence type="ECO:0000313" key="3">
    <source>
        <dbReference type="Proteomes" id="UP000092582"/>
    </source>
</evidence>
<feature type="transmembrane region" description="Helical" evidence="1">
    <location>
        <begin position="49"/>
        <end position="71"/>
    </location>
</feature>
<dbReference type="PATRIC" id="fig|670052.7.peg.442"/>
<dbReference type="EMBL" id="CP016282">
    <property type="protein sequence ID" value="ANP71393.1"/>
    <property type="molecule type" value="Genomic_DNA"/>
</dbReference>
<organism evidence="2 3">
    <name type="scientific">Cryobacterium arcticum</name>
    <dbReference type="NCBI Taxonomy" id="670052"/>
    <lineage>
        <taxon>Bacteria</taxon>
        <taxon>Bacillati</taxon>
        <taxon>Actinomycetota</taxon>
        <taxon>Actinomycetes</taxon>
        <taxon>Micrococcales</taxon>
        <taxon>Microbacteriaceae</taxon>
        <taxon>Cryobacterium</taxon>
    </lineage>
</organism>
<keyword evidence="1" id="KW-1133">Transmembrane helix</keyword>
<dbReference type="AlphaFoldDB" id="A0A1B1BFV2"/>
<dbReference type="STRING" id="670052.PA27867_0421"/>
<evidence type="ECO:0000256" key="1">
    <source>
        <dbReference type="SAM" id="Phobius"/>
    </source>
</evidence>
<sequence length="196" mass="21685">MGKITGRPVRAQVLRPHGHLLRQTTLSIVAFFAPVFAVLYWLTIPIGEWLPVAAAQLAVMLAAAIGILGFLRTCIWVDDTGVSERGFFGRHTSFPSEQISSVVLLELYQSGTVDSQPQLFVTGQSGELLVRMRGQFYSRGAMDTVADELGVPVVRVPDPMTLSELNRLRPELLYWFERRLTGRTRPDTDLGADLGS</sequence>
<feature type="transmembrane region" description="Helical" evidence="1">
    <location>
        <begin position="20"/>
        <end position="43"/>
    </location>
</feature>
<evidence type="ECO:0000313" key="2">
    <source>
        <dbReference type="EMBL" id="ANP71393.1"/>
    </source>
</evidence>
<dbReference type="OrthoDB" id="5116324at2"/>
<dbReference type="Proteomes" id="UP000092582">
    <property type="component" value="Chromosome 1"/>
</dbReference>
<proteinExistence type="predicted"/>
<reference evidence="2 3" key="1">
    <citation type="submission" date="2016-06" db="EMBL/GenBank/DDBJ databases">
        <title>Genome sequencing of Cryobacterium arcticum PAMC 27867.</title>
        <authorList>
            <person name="Lee J."/>
            <person name="Kim O.-S."/>
        </authorList>
    </citation>
    <scope>NUCLEOTIDE SEQUENCE [LARGE SCALE GENOMIC DNA]</scope>
    <source>
        <strain evidence="2 3">PAMC 27867</strain>
    </source>
</reference>
<keyword evidence="3" id="KW-1185">Reference proteome</keyword>
<keyword evidence="1" id="KW-0472">Membrane</keyword>
<dbReference type="KEGG" id="cart:PA27867_0421"/>
<dbReference type="RefSeq" id="WP_157109083.1">
    <property type="nucleotide sequence ID" value="NZ_CP016282.1"/>
</dbReference>
<keyword evidence="1" id="KW-0812">Transmembrane</keyword>
<accession>A0A1B1BFV2</accession>
<gene>
    <name evidence="2" type="ORF">PA27867_0421</name>
</gene>